<proteinExistence type="predicted"/>
<dbReference type="Proteomes" id="UP000008177">
    <property type="component" value="Unplaced contigs"/>
</dbReference>
<dbReference type="HOGENOM" id="CLU_2704521_0_0_1"/>
<evidence type="ECO:0000313" key="1">
    <source>
        <dbReference type="EMBL" id="CCD44144.1"/>
    </source>
</evidence>
<name>G2XUH4_BOTF4</name>
<reference evidence="2" key="1">
    <citation type="journal article" date="2011" name="PLoS Genet.">
        <title>Genomic analysis of the necrotrophic fungal pathogens Sclerotinia sclerotiorum and Botrytis cinerea.</title>
        <authorList>
            <person name="Amselem J."/>
            <person name="Cuomo C.A."/>
            <person name="van Kan J.A."/>
            <person name="Viaud M."/>
            <person name="Benito E.P."/>
            <person name="Couloux A."/>
            <person name="Coutinho P.M."/>
            <person name="de Vries R.P."/>
            <person name="Dyer P.S."/>
            <person name="Fillinger S."/>
            <person name="Fournier E."/>
            <person name="Gout L."/>
            <person name="Hahn M."/>
            <person name="Kohn L."/>
            <person name="Lapalu N."/>
            <person name="Plummer K.M."/>
            <person name="Pradier J.M."/>
            <person name="Quevillon E."/>
            <person name="Sharon A."/>
            <person name="Simon A."/>
            <person name="ten Have A."/>
            <person name="Tudzynski B."/>
            <person name="Tudzynski P."/>
            <person name="Wincker P."/>
            <person name="Andrew M."/>
            <person name="Anthouard V."/>
            <person name="Beever R.E."/>
            <person name="Beffa R."/>
            <person name="Benoit I."/>
            <person name="Bouzid O."/>
            <person name="Brault B."/>
            <person name="Chen Z."/>
            <person name="Choquer M."/>
            <person name="Collemare J."/>
            <person name="Cotton P."/>
            <person name="Danchin E.G."/>
            <person name="Da Silva C."/>
            <person name="Gautier A."/>
            <person name="Giraud C."/>
            <person name="Giraud T."/>
            <person name="Gonzalez C."/>
            <person name="Grossetete S."/>
            <person name="Guldener U."/>
            <person name="Henrissat B."/>
            <person name="Howlett B.J."/>
            <person name="Kodira C."/>
            <person name="Kretschmer M."/>
            <person name="Lappartient A."/>
            <person name="Leroch M."/>
            <person name="Levis C."/>
            <person name="Mauceli E."/>
            <person name="Neuveglise C."/>
            <person name="Oeser B."/>
            <person name="Pearson M."/>
            <person name="Poulain J."/>
            <person name="Poussereau N."/>
            <person name="Quesneville H."/>
            <person name="Rascle C."/>
            <person name="Schumacher J."/>
            <person name="Segurens B."/>
            <person name="Sexton A."/>
            <person name="Silva E."/>
            <person name="Sirven C."/>
            <person name="Soanes D.M."/>
            <person name="Talbot N.J."/>
            <person name="Templeton M."/>
            <person name="Yandava C."/>
            <person name="Yarden O."/>
            <person name="Zeng Q."/>
            <person name="Rollins J.A."/>
            <person name="Lebrun M.H."/>
            <person name="Dickman M."/>
        </authorList>
    </citation>
    <scope>NUCLEOTIDE SEQUENCE [LARGE SCALE GENOMIC DNA]</scope>
    <source>
        <strain evidence="2">T4</strain>
    </source>
</reference>
<protein>
    <submittedName>
        <fullName evidence="1">Uncharacterized protein</fullName>
    </submittedName>
</protein>
<sequence length="73" mass="8594">MKQPIEITESEDEIKLALEISVSIIRDLQESVNRYKYSGKNDWCKVFKFAKKKNVFTKYVSRLHQAKMDIIGI</sequence>
<gene>
    <name evidence="1" type="ORF">BofuT4_uP057240.1</name>
</gene>
<dbReference type="OrthoDB" id="3200163at2759"/>
<organism evidence="1 2">
    <name type="scientific">Botryotinia fuckeliana (strain T4)</name>
    <name type="common">Noble rot fungus</name>
    <name type="synonym">Botrytis cinerea</name>
    <dbReference type="NCBI Taxonomy" id="999810"/>
    <lineage>
        <taxon>Eukaryota</taxon>
        <taxon>Fungi</taxon>
        <taxon>Dikarya</taxon>
        <taxon>Ascomycota</taxon>
        <taxon>Pezizomycotina</taxon>
        <taxon>Leotiomycetes</taxon>
        <taxon>Helotiales</taxon>
        <taxon>Sclerotiniaceae</taxon>
        <taxon>Botrytis</taxon>
    </lineage>
</organism>
<dbReference type="EMBL" id="FQ790270">
    <property type="protein sequence ID" value="CCD44144.1"/>
    <property type="molecule type" value="Genomic_DNA"/>
</dbReference>
<dbReference type="InParanoid" id="G2XUH4"/>
<accession>G2XUH4</accession>
<evidence type="ECO:0000313" key="2">
    <source>
        <dbReference type="Proteomes" id="UP000008177"/>
    </source>
</evidence>
<dbReference type="AlphaFoldDB" id="G2XUH4"/>